<reference evidence="3" key="1">
    <citation type="submission" date="2017-03" db="EMBL/GenBank/DDBJ databases">
        <title>Genomes of endolithic fungi from Antarctica.</title>
        <authorList>
            <person name="Coleine C."/>
            <person name="Masonjones S."/>
            <person name="Stajich J.E."/>
        </authorList>
    </citation>
    <scope>NUCLEOTIDE SEQUENCE [LARGE SCALE GENOMIC DNA]</scope>
    <source>
        <strain evidence="3">CCFEE 5527</strain>
    </source>
</reference>
<dbReference type="GO" id="GO:0005742">
    <property type="term" value="C:mitochondrial outer membrane translocase complex"/>
    <property type="evidence" value="ECO:0007669"/>
    <property type="project" value="InterPro"/>
</dbReference>
<keyword evidence="3" id="KW-1185">Reference proteome</keyword>
<protein>
    <recommendedName>
        <fullName evidence="4">TOM core complex subunit Tom6</fullName>
    </recommendedName>
</protein>
<keyword evidence="1" id="KW-1133">Transmembrane helix</keyword>
<proteinExistence type="predicted"/>
<dbReference type="InterPro" id="IPR020266">
    <property type="entry name" value="Tom6"/>
</dbReference>
<dbReference type="OrthoDB" id="5403997at2759"/>
<accession>A0A1V8TGD4</accession>
<evidence type="ECO:0008006" key="4">
    <source>
        <dbReference type="Google" id="ProtNLM"/>
    </source>
</evidence>
<dbReference type="GO" id="GO:0030150">
    <property type="term" value="P:protein import into mitochondrial matrix"/>
    <property type="evidence" value="ECO:0007669"/>
    <property type="project" value="InterPro"/>
</dbReference>
<keyword evidence="1" id="KW-0812">Transmembrane</keyword>
<dbReference type="Pfam" id="PF17112">
    <property type="entry name" value="Tom6"/>
    <property type="match status" value="1"/>
</dbReference>
<evidence type="ECO:0000313" key="3">
    <source>
        <dbReference type="Proteomes" id="UP000192596"/>
    </source>
</evidence>
<dbReference type="Proteomes" id="UP000192596">
    <property type="component" value="Unassembled WGS sequence"/>
</dbReference>
<evidence type="ECO:0000256" key="1">
    <source>
        <dbReference type="SAM" id="Phobius"/>
    </source>
</evidence>
<sequence length="74" mass="7970">MPPKGQIRGVPAAKQQPGNYAQTTLNAIRDPENRTVVIAVSFFAAGVAFLHSSWSEILLPPPDELGSKLVRSVE</sequence>
<feature type="transmembrane region" description="Helical" evidence="1">
    <location>
        <begin position="35"/>
        <end position="54"/>
    </location>
</feature>
<dbReference type="InParanoid" id="A0A1V8TGD4"/>
<keyword evidence="1" id="KW-0472">Membrane</keyword>
<organism evidence="2 3">
    <name type="scientific">Cryoendolithus antarcticus</name>
    <dbReference type="NCBI Taxonomy" id="1507870"/>
    <lineage>
        <taxon>Eukaryota</taxon>
        <taxon>Fungi</taxon>
        <taxon>Dikarya</taxon>
        <taxon>Ascomycota</taxon>
        <taxon>Pezizomycotina</taxon>
        <taxon>Dothideomycetes</taxon>
        <taxon>Dothideomycetidae</taxon>
        <taxon>Cladosporiales</taxon>
        <taxon>Cladosporiaceae</taxon>
        <taxon>Cryoendolithus</taxon>
    </lineage>
</organism>
<dbReference type="AlphaFoldDB" id="A0A1V8TGD4"/>
<comment type="caution">
    <text evidence="2">The sequence shown here is derived from an EMBL/GenBank/DDBJ whole genome shotgun (WGS) entry which is preliminary data.</text>
</comment>
<name>A0A1V8TGD4_9PEZI</name>
<dbReference type="EMBL" id="NAJO01000008">
    <property type="protein sequence ID" value="OQO10443.1"/>
    <property type="molecule type" value="Genomic_DNA"/>
</dbReference>
<evidence type="ECO:0000313" key="2">
    <source>
        <dbReference type="EMBL" id="OQO10443.1"/>
    </source>
</evidence>
<gene>
    <name evidence="2" type="ORF">B0A48_03740</name>
</gene>